<feature type="transmembrane region" description="Helical" evidence="10">
    <location>
        <begin position="1903"/>
        <end position="1926"/>
    </location>
</feature>
<evidence type="ECO:0000259" key="12">
    <source>
        <dbReference type="PROSITE" id="PS50095"/>
    </source>
</evidence>
<feature type="transmembrane region" description="Helical" evidence="10">
    <location>
        <begin position="1820"/>
        <end position="1845"/>
    </location>
</feature>
<evidence type="ECO:0000256" key="4">
    <source>
        <dbReference type="ARBA" id="ARBA00022729"/>
    </source>
</evidence>
<evidence type="ECO:0000256" key="5">
    <source>
        <dbReference type="ARBA" id="ARBA00022989"/>
    </source>
</evidence>
<feature type="transmembrane region" description="Helical" evidence="10">
    <location>
        <begin position="2479"/>
        <end position="2500"/>
    </location>
</feature>
<sequence length="2599" mass="294247">MRTIPSLVYLVLAIVTVNGATPTSMEVQTNATGFNTGQFCPELNDGVNVTCLVDHGVGTGQMWMEPDGTSPSCVSYAYAQSGYQTIHLYCSVDNIFFYQNKTLYVGDRIDQVTVGDEHGNSLLPLAISTNTSIYVAYVNGSDVNVEIYSNTTDLVLSNTNVTSANSTHVITSADFNNQLGQHAVRVTLQNPISIVTRWLVIALEEMITGFVFTGYIQPIMHVDDEVHLNFSLVTGSDVSIVTEISSVGIVQKCEGALRTHSIQYTLNETGTYTISMSISNFVSSYNWSYTITAQYPVHNFTIQQQKNVMKGTTDVWTITLPADSQTPMGTLFAVLEEDGVQTDNASITATSSQTYSKTYPNAGYINVTVTIQSEISHMVFSWIQVVENELNLELLYLSSVPISQSEQEFGLRITNPATSPLYKLNCTLDIDGTFADFPIAETFSDGSNQTYPYRYVGIGNKTVTVNCSNTLREWSVTKIVEVWTDCFASANFFSVDFKSLNTPMSVYITHIVQITAKVDVTQMCKNSSRAYWWDFYDVPHNDKSNPILRPYYNNSANQPNGVTITFAKEAIEAGLKMLVFTVNLTDREGGILSDYIYVDFKTPPVIAQIIGGSEIFHDNFTDLIVDASSSRDPVERYYDQPFNFTWDCVKVPDSDVAMLENFTGRFGSPNAIQPSPSWNKCVSTDIAKQERIVIPAAQLQDGFYFLFTVTVEKINETSAHLSIQRNDTAFQSVKIIPYKAPKVQLICLRNCNKKINSYSIASFKVNCSNCDSVVLHKWDLERFDDVTSTFKSLLYGPGGFEQYIDTRTIHSADLALKASVLEEGIKLRIKCDISWDGKNVTVSHVTSVNYPPRGGKCDIQPKTGNASTTFFEIRCTEWLDEEDRNEQNDVDDKFASLTYKVYQSSYRNGTKVTSFLEESSEPIIKAYLGIGDPSNEYNSSIIVYVIDNYFDVANYSIPVQVNNPLSSTTLPTSTQVDDYYTNIMEEILKANSAELLMKTVGSITSVLTDFTITVNDSYPNIDVKELPTQWNGGLLDLQNENGTMIMASYDNILDDILQKSVNTYQVLVQETLSNLTQTMLSRLQESNSSTFAWIEASSTAFGNVLMKSEYISDKSVIDASNALKQLTASFSNLTISEYLGEDSLFSSNSPALEDAAKGVMQLIDSLVVNTVPDDMANTSDALIASGGTASSRLYVEYLAVMNKDQAYEYSENGTLTPEERVGMFYMKSRISQIELEKKRRVSEESGRELNSAIESLTASLISVECTGCSRTYSERQMVITIQKDTVEAVLNKTMNSNLTVSFGDVSKDTQIKFVMTELSRNIYLYDHSTTAALITSPVQKISAKSVDGTDQSIFVVTTKQSVIGDISDVKVTVPVLIAGDASGFFYHTFLYRNLGDYACFHIVQEPPRLNEKYDVYLRVEDFPTIFKYDAIAVVSINRDYMACIPPQNINSVGIMHIGLKPTPIPNNSTGYSGRRKRSAGAGSYTYDNKTYTDPKLNPYRLMVVSTSCNTWNEASEKWRHNSCQMDWNPSRGEISCDCNGENGLTFANSFYVAPNTIDFATVFLKFSPQDQAAVLAIFCIVIVLYIVLMIWGRHQDKKDIVKWGVTPLIDNFVDDTYYYLITVYTGMRRGAGTRSRVGFIVAGEEDDTGVRELFDGVRTEFGTASVHHFLMATSQPLGPLTYLYIFHDNSGEGEWSSWYLNRVDIEDLQERTRYVFLCGRWLSLDSLDCQVEAVLPVCGQENVTTFKNMFFINYKENLADNHLWVSIYFRPTSSHFTRIQRITCLLLFIMLTMISNAIYFRPEDEYENPAMVKLGPLQFSWQTVYISIMSTLISTPATILVVTLFKRAKPRVVDHDVKDSSLKYSMPVINTFMDKLLKESKELERTLVAKGVINNDGTILPFWMAYIGWILAIAGSITSACFVMLFSMEWGKTKTEMWLAQFFLAFFESACILDPLKVVLMAAVFALIFSQTDRFKPSGLTREIVLKNYRQRFGQEQSIRIPAPPLNHALLEKAREERMREVKMMDSLKQVLITLIYIWIIYSISFSNRDTGSYYVQKDISSRLLTPAEKGAQQFSKINTTNQYIAWLETIAFPTLFPQKEYNGERLHWRYRQYANGLTNFRVGPPRLRQVKTIQDESTIYPFGTMKTFPSYNILREEARSFCFGWRNPPCDIEAEARSFSFRAWKYTDPLNIWGVPVVGFYNTYSGGGYIAELDVNLDFTNRTMKELVENLWIDRTTRAVFFEFTVYNADFNLFTYCTLVAEFPEVGGVMTMSSIYPFRLYYHVGPTGYYVIFCEISFVLFLVAQMIRVVYHLYKLRLQFFKSTWLVLDLVGIFLSLMAIAMYAGRMLLANQTLGKFKEDPKAFVNFQHIAYWDNLLIVLIGLLVFLGTTRLLGILGYDKRIGQVFRVFDNCAWDLFWFGIFFLCLFAFYAILGYLLFGRDLESYFDIFESLSTLFISMIGKSKFNEINEADPLMAQFYFFTYVLFIVYFLLTIFLAILCESINAVHQRTKLDRSDELVMYIIDKMRDFFASKKGGKKGHKDFTSIMTENNKPINLLKELRDEIGTAMSVYSAEEDKEKQERMKKRGKEFLKRLDETT</sequence>
<feature type="transmembrane region" description="Helical" evidence="10">
    <location>
        <begin position="2377"/>
        <end position="2397"/>
    </location>
</feature>
<feature type="transmembrane region" description="Helical" evidence="10">
    <location>
        <begin position="2028"/>
        <end position="2046"/>
    </location>
</feature>
<keyword evidence="13" id="KW-1185">Reference proteome</keyword>
<dbReference type="SMART" id="SM00308">
    <property type="entry name" value="LH2"/>
    <property type="match status" value="1"/>
</dbReference>
<keyword evidence="7" id="KW-0325">Glycoprotein</keyword>
<dbReference type="Gene3D" id="2.60.60.20">
    <property type="entry name" value="PLAT/LH2 domain"/>
    <property type="match status" value="1"/>
</dbReference>
<evidence type="ECO:0000256" key="8">
    <source>
        <dbReference type="PROSITE-ProRule" id="PRU00152"/>
    </source>
</evidence>
<proteinExistence type="inferred from homology"/>
<feature type="transmembrane region" description="Helical" evidence="10">
    <location>
        <begin position="2324"/>
        <end position="2345"/>
    </location>
</feature>
<keyword evidence="5 10" id="KW-1133">Transmembrane helix</keyword>
<dbReference type="InterPro" id="IPR002859">
    <property type="entry name" value="PKD/REJ-like"/>
</dbReference>
<evidence type="ECO:0000256" key="6">
    <source>
        <dbReference type="ARBA" id="ARBA00023136"/>
    </source>
</evidence>
<dbReference type="PROSITE" id="PS50095">
    <property type="entry name" value="PLAT"/>
    <property type="match status" value="1"/>
</dbReference>
<dbReference type="GO" id="GO:0050982">
    <property type="term" value="P:detection of mechanical stimulus"/>
    <property type="evidence" value="ECO:0007669"/>
    <property type="project" value="TreeGrafter"/>
</dbReference>
<dbReference type="InterPro" id="IPR013122">
    <property type="entry name" value="PKD1_2_channel"/>
</dbReference>
<feature type="region of interest" description="Disordered" evidence="9">
    <location>
        <begin position="2575"/>
        <end position="2599"/>
    </location>
</feature>
<evidence type="ECO:0000256" key="11">
    <source>
        <dbReference type="SAM" id="SignalP"/>
    </source>
</evidence>
<dbReference type="PRINTS" id="PR01433">
    <property type="entry name" value="POLYCYSTIN2"/>
</dbReference>
<feature type="transmembrane region" description="Helical" evidence="10">
    <location>
        <begin position="2290"/>
        <end position="2312"/>
    </location>
</feature>
<reference evidence="14" key="1">
    <citation type="submission" date="2025-08" db="UniProtKB">
        <authorList>
            <consortium name="RefSeq"/>
        </authorList>
    </citation>
    <scope>IDENTIFICATION</scope>
    <source>
        <tissue evidence="14">Whole sample</tissue>
    </source>
</reference>
<feature type="transmembrane region" description="Helical" evidence="10">
    <location>
        <begin position="1938"/>
        <end position="1969"/>
    </location>
</feature>
<evidence type="ECO:0000313" key="14">
    <source>
        <dbReference type="RefSeq" id="XP_022316355.1"/>
    </source>
</evidence>
<comment type="caution">
    <text evidence="8">Lacks conserved residue(s) required for the propagation of feature annotation.</text>
</comment>
<dbReference type="GeneID" id="111120020"/>
<comment type="subcellular location">
    <subcellularLocation>
        <location evidence="1">Membrane</location>
        <topology evidence="1">Multi-pass membrane protein</topology>
    </subcellularLocation>
</comment>
<evidence type="ECO:0000256" key="10">
    <source>
        <dbReference type="SAM" id="Phobius"/>
    </source>
</evidence>
<dbReference type="Gene3D" id="1.10.287.70">
    <property type="match status" value="1"/>
</dbReference>
<keyword evidence="6 10" id="KW-0472">Membrane</keyword>
<dbReference type="OrthoDB" id="6155349at2759"/>
<evidence type="ECO:0000256" key="1">
    <source>
        <dbReference type="ARBA" id="ARBA00004141"/>
    </source>
</evidence>
<dbReference type="GO" id="GO:0016020">
    <property type="term" value="C:membrane"/>
    <property type="evidence" value="ECO:0007669"/>
    <property type="project" value="UniProtKB-SubCell"/>
</dbReference>
<dbReference type="Pfam" id="PF01477">
    <property type="entry name" value="PLAT"/>
    <property type="match status" value="1"/>
</dbReference>
<accession>A0A8B8CKR3</accession>
<feature type="compositionally biased region" description="Basic and acidic residues" evidence="9">
    <location>
        <begin position="2589"/>
        <end position="2599"/>
    </location>
</feature>
<evidence type="ECO:0000313" key="13">
    <source>
        <dbReference type="Proteomes" id="UP000694844"/>
    </source>
</evidence>
<organism evidence="13 14">
    <name type="scientific">Crassostrea virginica</name>
    <name type="common">Eastern oyster</name>
    <dbReference type="NCBI Taxonomy" id="6565"/>
    <lineage>
        <taxon>Eukaryota</taxon>
        <taxon>Metazoa</taxon>
        <taxon>Spiralia</taxon>
        <taxon>Lophotrochozoa</taxon>
        <taxon>Mollusca</taxon>
        <taxon>Bivalvia</taxon>
        <taxon>Autobranchia</taxon>
        <taxon>Pteriomorphia</taxon>
        <taxon>Ostreida</taxon>
        <taxon>Ostreoidea</taxon>
        <taxon>Ostreidae</taxon>
        <taxon>Crassostrea</taxon>
    </lineage>
</organism>
<feature type="domain" description="PLAT" evidence="12">
    <location>
        <begin position="1617"/>
        <end position="1736"/>
    </location>
</feature>
<feature type="transmembrane region" description="Helical" evidence="10">
    <location>
        <begin position="1782"/>
        <end position="1800"/>
    </location>
</feature>
<feature type="transmembrane region" description="Helical" evidence="10">
    <location>
        <begin position="2417"/>
        <end position="2439"/>
    </location>
</feature>
<dbReference type="PANTHER" id="PTHR10877:SF194">
    <property type="entry name" value="LOCATION OF VULVA DEFECTIVE 1"/>
    <property type="match status" value="1"/>
</dbReference>
<dbReference type="InterPro" id="IPR046791">
    <property type="entry name" value="Polycystin_dom"/>
</dbReference>
<dbReference type="InterPro" id="IPR003915">
    <property type="entry name" value="PKD_2"/>
</dbReference>
<protein>
    <submittedName>
        <fullName evidence="14">Uncharacterized protein LOC111120020 isoform X1</fullName>
    </submittedName>
</protein>
<dbReference type="KEGG" id="cvn:111120020"/>
<keyword evidence="4 11" id="KW-0732">Signal</keyword>
<evidence type="ECO:0000256" key="2">
    <source>
        <dbReference type="ARBA" id="ARBA00007200"/>
    </source>
</evidence>
<dbReference type="GO" id="GO:0005509">
    <property type="term" value="F:calcium ion binding"/>
    <property type="evidence" value="ECO:0007669"/>
    <property type="project" value="InterPro"/>
</dbReference>
<evidence type="ECO:0000256" key="7">
    <source>
        <dbReference type="ARBA" id="ARBA00023180"/>
    </source>
</evidence>
<feature type="transmembrane region" description="Helical" evidence="10">
    <location>
        <begin position="1572"/>
        <end position="1592"/>
    </location>
</feature>
<dbReference type="Pfam" id="PF02010">
    <property type="entry name" value="REJ"/>
    <property type="match status" value="1"/>
</dbReference>
<dbReference type="InterPro" id="IPR036392">
    <property type="entry name" value="PLAT/LH2_dom_sf"/>
</dbReference>
<name>A0A8B8CKR3_CRAVI</name>
<evidence type="ECO:0000256" key="3">
    <source>
        <dbReference type="ARBA" id="ARBA00022692"/>
    </source>
</evidence>
<dbReference type="FunFam" id="2.60.60.20:FF:000022">
    <property type="entry name" value="Uncharacterized protein"/>
    <property type="match status" value="1"/>
</dbReference>
<dbReference type="SUPFAM" id="SSF49723">
    <property type="entry name" value="Lipase/lipooxygenase domain (PLAT/LH2 domain)"/>
    <property type="match status" value="1"/>
</dbReference>
<feature type="chain" id="PRO_5034128485" evidence="11">
    <location>
        <begin position="20"/>
        <end position="2599"/>
    </location>
</feature>
<gene>
    <name evidence="14" type="primary">LOC111120020</name>
</gene>
<comment type="similarity">
    <text evidence="2">Belongs to the polycystin family.</text>
</comment>
<evidence type="ECO:0000256" key="9">
    <source>
        <dbReference type="SAM" id="MobiDB-lite"/>
    </source>
</evidence>
<keyword evidence="3 10" id="KW-0812">Transmembrane</keyword>
<dbReference type="Proteomes" id="UP000694844">
    <property type="component" value="Chromosome 2"/>
</dbReference>
<dbReference type="GO" id="GO:0005262">
    <property type="term" value="F:calcium channel activity"/>
    <property type="evidence" value="ECO:0007669"/>
    <property type="project" value="TreeGrafter"/>
</dbReference>
<feature type="signal peptide" evidence="11">
    <location>
        <begin position="1"/>
        <end position="19"/>
    </location>
</feature>
<dbReference type="RefSeq" id="XP_022316355.1">
    <property type="nucleotide sequence ID" value="XM_022460647.1"/>
</dbReference>
<dbReference type="InterPro" id="IPR051223">
    <property type="entry name" value="Polycystin"/>
</dbReference>
<dbReference type="PANTHER" id="PTHR10877">
    <property type="entry name" value="POLYCYSTIN FAMILY MEMBER"/>
    <property type="match status" value="1"/>
</dbReference>
<dbReference type="Pfam" id="PF08016">
    <property type="entry name" value="PKD_channel"/>
    <property type="match status" value="1"/>
</dbReference>
<dbReference type="Pfam" id="PF20519">
    <property type="entry name" value="Polycystin_dom"/>
    <property type="match status" value="1"/>
</dbReference>
<dbReference type="InterPro" id="IPR001024">
    <property type="entry name" value="PLAT/LH2_dom"/>
</dbReference>